<organism evidence="2 3">
    <name type="scientific">Durusdinium trenchii</name>
    <dbReference type="NCBI Taxonomy" id="1381693"/>
    <lineage>
        <taxon>Eukaryota</taxon>
        <taxon>Sar</taxon>
        <taxon>Alveolata</taxon>
        <taxon>Dinophyceae</taxon>
        <taxon>Suessiales</taxon>
        <taxon>Symbiodiniaceae</taxon>
        <taxon>Durusdinium</taxon>
    </lineage>
</organism>
<dbReference type="InterPro" id="IPR000626">
    <property type="entry name" value="Ubiquitin-like_dom"/>
</dbReference>
<dbReference type="EMBL" id="CAXAMM010024369">
    <property type="protein sequence ID" value="CAK9055181.1"/>
    <property type="molecule type" value="Genomic_DNA"/>
</dbReference>
<name>A0ABP0MUQ4_9DINO</name>
<dbReference type="PROSITE" id="PS50053">
    <property type="entry name" value="UBIQUITIN_2"/>
    <property type="match status" value="1"/>
</dbReference>
<feature type="domain" description="Ubiquitin-like" evidence="1">
    <location>
        <begin position="54"/>
        <end position="113"/>
    </location>
</feature>
<dbReference type="GO" id="GO:0016301">
    <property type="term" value="F:kinase activity"/>
    <property type="evidence" value="ECO:0007669"/>
    <property type="project" value="UniProtKB-KW"/>
</dbReference>
<keyword evidence="2" id="KW-0808">Transferase</keyword>
<dbReference type="PANTHER" id="PTHR32134">
    <property type="entry name" value="FNIP REPEAT-CONTAINING PROTEIN"/>
    <property type="match status" value="1"/>
</dbReference>
<dbReference type="PANTHER" id="PTHR32134:SF92">
    <property type="entry name" value="FNIP REPEAT-CONTAINING PROTEIN"/>
    <property type="match status" value="1"/>
</dbReference>
<protein>
    <submittedName>
        <fullName evidence="2">Probable inactive serine/threonine-protein kinase fnkC</fullName>
    </submittedName>
</protein>
<evidence type="ECO:0000313" key="3">
    <source>
        <dbReference type="Proteomes" id="UP001642464"/>
    </source>
</evidence>
<accession>A0ABP0MUQ4</accession>
<reference evidence="2 3" key="1">
    <citation type="submission" date="2024-02" db="EMBL/GenBank/DDBJ databases">
        <authorList>
            <person name="Chen Y."/>
            <person name="Shah S."/>
            <person name="Dougan E. K."/>
            <person name="Thang M."/>
            <person name="Chan C."/>
        </authorList>
    </citation>
    <scope>NUCLEOTIDE SEQUENCE [LARGE SCALE GENOMIC DNA]</scope>
</reference>
<dbReference type="Gene3D" id="3.10.20.90">
    <property type="entry name" value="Phosphatidylinositol 3-kinase Catalytic Subunit, Chain A, domain 1"/>
    <property type="match status" value="1"/>
</dbReference>
<dbReference type="SUPFAM" id="SSF54236">
    <property type="entry name" value="Ubiquitin-like"/>
    <property type="match status" value="1"/>
</dbReference>
<keyword evidence="2" id="KW-0418">Kinase</keyword>
<dbReference type="InterPro" id="IPR051251">
    <property type="entry name" value="STK_FNIP-Repeat"/>
</dbReference>
<evidence type="ECO:0000313" key="2">
    <source>
        <dbReference type="EMBL" id="CAK9055181.1"/>
    </source>
</evidence>
<sequence>MGAATSTSVSLLDDAACEAVLRTFIGEDLERAERLLRRADELIVEARRSQSIWTVHGLDGTTLKLPVSETATVRSLSKSIATRIGMRAGAQLVLFAGGEILEDSNKPLHTVDVCSREISYFVRQVGALEAAISFRGALAQRTFDHTHATVTDAIACLTFGDRFNHSLVGVSLPRSLQSLTFGENFNQSLQGVTLPNSLQALTFGDKFNQSLECVTLPSSLLCLTFGHQFNQSLEGVILPSSLRTLTFGGNFNESLEGVTLCLLAKQPEDVDLRSSVQPEFCWCHLAKQPPDFDPRQQF</sequence>
<keyword evidence="3" id="KW-1185">Reference proteome</keyword>
<dbReference type="Pfam" id="PF05725">
    <property type="entry name" value="FNIP"/>
    <property type="match status" value="3"/>
</dbReference>
<dbReference type="InterPro" id="IPR008615">
    <property type="entry name" value="FNIP"/>
</dbReference>
<gene>
    <name evidence="2" type="ORF">SCF082_LOCUS29865</name>
</gene>
<evidence type="ECO:0000259" key="1">
    <source>
        <dbReference type="PROSITE" id="PS50053"/>
    </source>
</evidence>
<dbReference type="SUPFAM" id="SSF52058">
    <property type="entry name" value="L domain-like"/>
    <property type="match status" value="1"/>
</dbReference>
<dbReference type="InterPro" id="IPR029071">
    <property type="entry name" value="Ubiquitin-like_domsf"/>
</dbReference>
<comment type="caution">
    <text evidence="2">The sequence shown here is derived from an EMBL/GenBank/DDBJ whole genome shotgun (WGS) entry which is preliminary data.</text>
</comment>
<dbReference type="CDD" id="cd17039">
    <property type="entry name" value="Ubl_ubiquitin_like"/>
    <property type="match status" value="1"/>
</dbReference>
<proteinExistence type="predicted"/>
<dbReference type="Proteomes" id="UP001642464">
    <property type="component" value="Unassembled WGS sequence"/>
</dbReference>